<sequence length="370" mass="42407">MVLLFAAGYLIKEEYGQLEFYKKVIEVGSSVLAFGFPALILSYTRSLKSKVNFLALSTSTVVVLAIAALPFLFFVQWEFLIVPFLFYALFFNGGIMQSYLLVKKGSNYVSYYKIIVSIFFYCIVFLYIYFEHQGSMAYVYVNYALLPILIVYTALELYKEKLVKSTLKKYWTLFRKLLLSSFTLVVSNFANLMFLYTDIFVIKWVSQQANSEIADFSFALNIASILLIAPLTLVQVNIEKLKINKTFIYELHKNIKKVVLPGALVLVGVYYVLVSFLFVKYETTFVLFTIILFAKVFHALSSLFGTNLLIYKKFKENLIINIVMLLLNVILCWVGYNIYGIIGLAGSSAACLALRYFVLFFYNKQIVANT</sequence>
<dbReference type="AlphaFoldDB" id="A0A9X1JUU7"/>
<feature type="transmembrane region" description="Helical" evidence="6">
    <location>
        <begin position="285"/>
        <end position="311"/>
    </location>
</feature>
<evidence type="ECO:0000256" key="6">
    <source>
        <dbReference type="SAM" id="Phobius"/>
    </source>
</evidence>
<name>A0A9X1JUU7_9FLAO</name>
<keyword evidence="4 6" id="KW-1133">Transmembrane helix</keyword>
<feature type="transmembrane region" description="Helical" evidence="6">
    <location>
        <begin position="258"/>
        <end position="279"/>
    </location>
</feature>
<feature type="transmembrane region" description="Helical" evidence="6">
    <location>
        <begin position="216"/>
        <end position="238"/>
    </location>
</feature>
<feature type="transmembrane region" description="Helical" evidence="6">
    <location>
        <begin position="342"/>
        <end position="362"/>
    </location>
</feature>
<accession>A0A9X1JUU7</accession>
<evidence type="ECO:0000313" key="7">
    <source>
        <dbReference type="EMBL" id="MBW2937249.1"/>
    </source>
</evidence>
<evidence type="ECO:0000256" key="3">
    <source>
        <dbReference type="ARBA" id="ARBA00022692"/>
    </source>
</evidence>
<proteinExistence type="predicted"/>
<evidence type="ECO:0000256" key="2">
    <source>
        <dbReference type="ARBA" id="ARBA00022475"/>
    </source>
</evidence>
<feature type="transmembrane region" description="Helical" evidence="6">
    <location>
        <begin position="20"/>
        <end position="41"/>
    </location>
</feature>
<keyword evidence="5 6" id="KW-0472">Membrane</keyword>
<protein>
    <submittedName>
        <fullName evidence="7">Uncharacterized protein</fullName>
    </submittedName>
</protein>
<comment type="caution">
    <text evidence="7">The sequence shown here is derived from an EMBL/GenBank/DDBJ whole genome shotgun (WGS) entry which is preliminary data.</text>
</comment>
<dbReference type="InterPro" id="IPR050833">
    <property type="entry name" value="Poly_Biosynth_Transport"/>
</dbReference>
<keyword evidence="2" id="KW-1003">Cell membrane</keyword>
<dbReference type="Proteomes" id="UP001138686">
    <property type="component" value="Unassembled WGS sequence"/>
</dbReference>
<feature type="transmembrane region" description="Helical" evidence="6">
    <location>
        <begin position="136"/>
        <end position="155"/>
    </location>
</feature>
<feature type="transmembrane region" description="Helical" evidence="6">
    <location>
        <begin position="109"/>
        <end position="130"/>
    </location>
</feature>
<dbReference type="PANTHER" id="PTHR30250">
    <property type="entry name" value="PST FAMILY PREDICTED COLANIC ACID TRANSPORTER"/>
    <property type="match status" value="1"/>
</dbReference>
<feature type="transmembrane region" description="Helical" evidence="6">
    <location>
        <begin position="176"/>
        <end position="196"/>
    </location>
</feature>
<dbReference type="EMBL" id="JAHWDP010000001">
    <property type="protein sequence ID" value="MBW2937249.1"/>
    <property type="molecule type" value="Genomic_DNA"/>
</dbReference>
<dbReference type="RefSeq" id="WP_219051507.1">
    <property type="nucleotide sequence ID" value="NZ_JAHWDP010000001.1"/>
</dbReference>
<feature type="transmembrane region" description="Helical" evidence="6">
    <location>
        <begin position="80"/>
        <end position="102"/>
    </location>
</feature>
<organism evidence="7 8">
    <name type="scientific">Halomarinibacterium sedimenti</name>
    <dbReference type="NCBI Taxonomy" id="2857106"/>
    <lineage>
        <taxon>Bacteria</taxon>
        <taxon>Pseudomonadati</taxon>
        <taxon>Bacteroidota</taxon>
        <taxon>Flavobacteriia</taxon>
        <taxon>Flavobacteriales</taxon>
        <taxon>Flavobacteriaceae</taxon>
        <taxon>Halomarinibacterium</taxon>
    </lineage>
</organism>
<feature type="transmembrane region" description="Helical" evidence="6">
    <location>
        <begin position="53"/>
        <end position="74"/>
    </location>
</feature>
<evidence type="ECO:0000256" key="5">
    <source>
        <dbReference type="ARBA" id="ARBA00023136"/>
    </source>
</evidence>
<keyword evidence="8" id="KW-1185">Reference proteome</keyword>
<gene>
    <name evidence="7" type="ORF">KXJ69_03975</name>
</gene>
<feature type="transmembrane region" description="Helical" evidence="6">
    <location>
        <begin position="318"/>
        <end position="336"/>
    </location>
</feature>
<evidence type="ECO:0000313" key="8">
    <source>
        <dbReference type="Proteomes" id="UP001138686"/>
    </source>
</evidence>
<dbReference type="GO" id="GO:0005886">
    <property type="term" value="C:plasma membrane"/>
    <property type="evidence" value="ECO:0007669"/>
    <property type="project" value="UniProtKB-SubCell"/>
</dbReference>
<evidence type="ECO:0000256" key="4">
    <source>
        <dbReference type="ARBA" id="ARBA00022989"/>
    </source>
</evidence>
<keyword evidence="3 6" id="KW-0812">Transmembrane</keyword>
<dbReference type="PANTHER" id="PTHR30250:SF11">
    <property type="entry name" value="O-ANTIGEN TRANSPORTER-RELATED"/>
    <property type="match status" value="1"/>
</dbReference>
<reference evidence="7" key="1">
    <citation type="submission" date="2021-07" db="EMBL/GenBank/DDBJ databases">
        <title>Aureisphaera sp. CAU 1614 isolated from sea sediment.</title>
        <authorList>
            <person name="Kim W."/>
        </authorList>
    </citation>
    <scope>NUCLEOTIDE SEQUENCE</scope>
    <source>
        <strain evidence="7">CAU 1614</strain>
    </source>
</reference>
<evidence type="ECO:0000256" key="1">
    <source>
        <dbReference type="ARBA" id="ARBA00004651"/>
    </source>
</evidence>
<comment type="subcellular location">
    <subcellularLocation>
        <location evidence="1">Cell membrane</location>
        <topology evidence="1">Multi-pass membrane protein</topology>
    </subcellularLocation>
</comment>